<dbReference type="Gene3D" id="3.40.50.300">
    <property type="entry name" value="P-loop containing nucleotide triphosphate hydrolases"/>
    <property type="match status" value="2"/>
</dbReference>
<dbReference type="Proteomes" id="UP001204814">
    <property type="component" value="Unassembled WGS sequence"/>
</dbReference>
<accession>A0AAP2XNA3</accession>
<dbReference type="AlphaFoldDB" id="A0AAP2XNA3"/>
<protein>
    <submittedName>
        <fullName evidence="2">ATP-binding protein</fullName>
    </submittedName>
</protein>
<dbReference type="InterPro" id="IPR027417">
    <property type="entry name" value="P-loop_NTPase"/>
</dbReference>
<dbReference type="EMBL" id="JANGBO010000001">
    <property type="protein sequence ID" value="MCQ5060331.1"/>
    <property type="molecule type" value="Genomic_DNA"/>
</dbReference>
<dbReference type="PANTHER" id="PTHR43581">
    <property type="entry name" value="ATP/GTP PHOSPHATASE"/>
    <property type="match status" value="1"/>
</dbReference>
<keyword evidence="2" id="KW-0067">ATP-binding</keyword>
<name>A0AAP2XNA3_9FIRM</name>
<dbReference type="SUPFAM" id="SSF52540">
    <property type="entry name" value="P-loop containing nucleoside triphosphate hydrolases"/>
    <property type="match status" value="1"/>
</dbReference>
<dbReference type="InterPro" id="IPR041685">
    <property type="entry name" value="AAA_GajA/Old/RecF-like"/>
</dbReference>
<evidence type="ECO:0000259" key="1">
    <source>
        <dbReference type="Pfam" id="PF13175"/>
    </source>
</evidence>
<dbReference type="Pfam" id="PF13175">
    <property type="entry name" value="AAA_15"/>
    <property type="match status" value="1"/>
</dbReference>
<dbReference type="GO" id="GO:0005524">
    <property type="term" value="F:ATP binding"/>
    <property type="evidence" value="ECO:0007669"/>
    <property type="project" value="UniProtKB-KW"/>
</dbReference>
<evidence type="ECO:0000313" key="3">
    <source>
        <dbReference type="Proteomes" id="UP001204814"/>
    </source>
</evidence>
<comment type="caution">
    <text evidence="2">The sequence shown here is derived from an EMBL/GenBank/DDBJ whole genome shotgun (WGS) entry which is preliminary data.</text>
</comment>
<organism evidence="2 3">
    <name type="scientific">Faecalibacillus intestinalis</name>
    <dbReference type="NCBI Taxonomy" id="1982626"/>
    <lineage>
        <taxon>Bacteria</taxon>
        <taxon>Bacillati</taxon>
        <taxon>Bacillota</taxon>
        <taxon>Erysipelotrichia</taxon>
        <taxon>Erysipelotrichales</taxon>
        <taxon>Coprobacillaceae</taxon>
        <taxon>Faecalibacillus</taxon>
    </lineage>
</organism>
<gene>
    <name evidence="2" type="ORF">NE542_00545</name>
</gene>
<evidence type="ECO:0000313" key="2">
    <source>
        <dbReference type="EMBL" id="MCQ5060331.1"/>
    </source>
</evidence>
<reference evidence="2" key="1">
    <citation type="submission" date="2022-06" db="EMBL/GenBank/DDBJ databases">
        <title>Isolation of gut microbiota from human fecal samples.</title>
        <authorList>
            <person name="Pamer E.G."/>
            <person name="Barat B."/>
            <person name="Waligurski E."/>
            <person name="Medina S."/>
            <person name="Paddock L."/>
            <person name="Mostad J."/>
        </authorList>
    </citation>
    <scope>NUCLEOTIDE SEQUENCE</scope>
    <source>
        <strain evidence="2">DFI.6.24</strain>
    </source>
</reference>
<sequence>MKLHIENFAKIANADIEINGITVIAGENNTGKSTVGKILYSLYSAFHNIDFKVKEERRKSVGTILSYSNKFRRELFDAFDDENSESQINEIIKKINDISQSNENDIEKFDLQVKYDLDDSNISALKKYLSFKEETLLSLVVEKYFETEFSSQFLSLSNENSMYIDLKIKDQHIKLSEIEDRHVMVEEYIDIKNECFYIDNPFVLDDLNNRFKFRKRHISERAMDMIFVRNESLKHADFLEIKLNKSLSKTSTNDLIGDALLTERLDEFKNKLLQLTQGDFLEKDNKFVFLESASNQEIELENLSTGIKALAIILKLIENHDISDNSMIVLDEPEIHLHPKWQIIFAEMLVLIQKEFNLNIVLTSHSPYFISAIEAYSAKYEIANKCKYYLSDLNEENMAVFEDVTRNTDKIYKKLAEPLKELEKIIYGNR</sequence>
<keyword evidence="2" id="KW-0547">Nucleotide-binding</keyword>
<dbReference type="InterPro" id="IPR051396">
    <property type="entry name" value="Bact_Antivir_Def_Nuclease"/>
</dbReference>
<proteinExistence type="predicted"/>
<feature type="domain" description="Endonuclease GajA/Old nuclease/RecF-like AAA" evidence="1">
    <location>
        <begin position="2"/>
        <end position="370"/>
    </location>
</feature>
<dbReference type="RefSeq" id="WP_227351949.1">
    <property type="nucleotide sequence ID" value="NZ_JAJDKX010000003.1"/>
</dbReference>
<dbReference type="PANTHER" id="PTHR43581:SF2">
    <property type="entry name" value="EXCINUCLEASE ATPASE SUBUNIT"/>
    <property type="match status" value="1"/>
</dbReference>